<protein>
    <submittedName>
        <fullName evidence="1">Uncharacterized protein</fullName>
    </submittedName>
</protein>
<reference evidence="1 2" key="1">
    <citation type="submission" date="2015-01" db="EMBL/GenBank/DDBJ databases">
        <title>Evolution of Trichinella species and genotypes.</title>
        <authorList>
            <person name="Korhonen P.K."/>
            <person name="Edoardo P."/>
            <person name="Giuseppe L.R."/>
            <person name="Gasser R.B."/>
        </authorList>
    </citation>
    <scope>NUCLEOTIDE SEQUENCE [LARGE SCALE GENOMIC DNA]</scope>
    <source>
        <strain evidence="1">ISS37</strain>
    </source>
</reference>
<comment type="caution">
    <text evidence="1">The sequence shown here is derived from an EMBL/GenBank/DDBJ whole genome shotgun (WGS) entry which is preliminary data.</text>
</comment>
<accession>A0A0V0RXW3</accession>
<dbReference type="AlphaFoldDB" id="A0A0V0RXW3"/>
<dbReference type="OrthoDB" id="10478304at2759"/>
<name>A0A0V0RXW3_9BILA</name>
<dbReference type="EMBL" id="JYDL01000060">
    <property type="protein sequence ID" value="KRX19329.1"/>
    <property type="molecule type" value="Genomic_DNA"/>
</dbReference>
<evidence type="ECO:0000313" key="1">
    <source>
        <dbReference type="EMBL" id="KRX19329.1"/>
    </source>
</evidence>
<gene>
    <name evidence="1" type="ORF">T07_6719</name>
</gene>
<proteinExistence type="predicted"/>
<organism evidence="1 2">
    <name type="scientific">Trichinella nelsoni</name>
    <dbReference type="NCBI Taxonomy" id="6336"/>
    <lineage>
        <taxon>Eukaryota</taxon>
        <taxon>Metazoa</taxon>
        <taxon>Ecdysozoa</taxon>
        <taxon>Nematoda</taxon>
        <taxon>Enoplea</taxon>
        <taxon>Dorylaimia</taxon>
        <taxon>Trichinellida</taxon>
        <taxon>Trichinellidae</taxon>
        <taxon>Trichinella</taxon>
    </lineage>
</organism>
<evidence type="ECO:0000313" key="2">
    <source>
        <dbReference type="Proteomes" id="UP000054630"/>
    </source>
</evidence>
<keyword evidence="2" id="KW-1185">Reference proteome</keyword>
<dbReference type="Proteomes" id="UP000054630">
    <property type="component" value="Unassembled WGS sequence"/>
</dbReference>
<sequence length="229" mass="25909">MKENRLAQNNEILNRSADHFLTRARWFAVELSRTWSDVNGKGRSLVLSASVTALPHALRRGPHLLWVSTNPVRRHNVAQESEQGLNVRHMYFDFSYSTYMWTVSIGIHSIGLVNGGTTFSRYNNDPLEDQHEHIDNLKEWRSEGVFTLALGNSCMNSRHQSEQSSAVVANNCISGSKVHEPSPFDRRVKHIRRCSFLPLPIHTSVSSAECFLHKIPVVHLTINAQDVAS</sequence>